<dbReference type="AlphaFoldDB" id="A0A1I0CXQ1"/>
<keyword evidence="3" id="KW-1185">Reference proteome</keyword>
<organism evidence="2 3">
    <name type="scientific">Marinobacter segnicrescens</name>
    <dbReference type="NCBI Taxonomy" id="430453"/>
    <lineage>
        <taxon>Bacteria</taxon>
        <taxon>Pseudomonadati</taxon>
        <taxon>Pseudomonadota</taxon>
        <taxon>Gammaproteobacteria</taxon>
        <taxon>Pseudomonadales</taxon>
        <taxon>Marinobacteraceae</taxon>
        <taxon>Marinobacter</taxon>
    </lineage>
</organism>
<dbReference type="RefSeq" id="WP_091850283.1">
    <property type="nucleotide sequence ID" value="NZ_FOHZ01000006.1"/>
</dbReference>
<reference evidence="3" key="1">
    <citation type="submission" date="2016-10" db="EMBL/GenBank/DDBJ databases">
        <authorList>
            <person name="Varghese N."/>
            <person name="Submissions S."/>
        </authorList>
    </citation>
    <scope>NUCLEOTIDE SEQUENCE [LARGE SCALE GENOMIC DNA]</scope>
    <source>
        <strain evidence="3">CGMCC 1.6489</strain>
    </source>
</reference>
<dbReference type="Proteomes" id="UP000198762">
    <property type="component" value="Unassembled WGS sequence"/>
</dbReference>
<dbReference type="EMBL" id="FOHZ01000006">
    <property type="protein sequence ID" value="SET24557.1"/>
    <property type="molecule type" value="Genomic_DNA"/>
</dbReference>
<keyword evidence="1" id="KW-0732">Signal</keyword>
<feature type="signal peptide" evidence="1">
    <location>
        <begin position="1"/>
        <end position="23"/>
    </location>
</feature>
<protein>
    <submittedName>
        <fullName evidence="2">Uncharacterized protein</fullName>
    </submittedName>
</protein>
<evidence type="ECO:0000313" key="3">
    <source>
        <dbReference type="Proteomes" id="UP000198762"/>
    </source>
</evidence>
<accession>A0A1I0CXQ1</accession>
<evidence type="ECO:0000256" key="1">
    <source>
        <dbReference type="SAM" id="SignalP"/>
    </source>
</evidence>
<proteinExistence type="predicted"/>
<name>A0A1I0CXQ1_9GAMM</name>
<gene>
    <name evidence="2" type="ORF">SAMN04487962_10642</name>
</gene>
<sequence length="99" mass="10215">MNKKLLLASVVFAGMGLATVAQANPVCEAQKAAAPDLVGARDNDTAIEEVYSAIDENASSEASANVLKESVGQIYADKSMDVEAATRLIGENCEAKLGA</sequence>
<evidence type="ECO:0000313" key="2">
    <source>
        <dbReference type="EMBL" id="SET24557.1"/>
    </source>
</evidence>
<feature type="chain" id="PRO_5011715377" evidence="1">
    <location>
        <begin position="24"/>
        <end position="99"/>
    </location>
</feature>